<evidence type="ECO:0000256" key="1">
    <source>
        <dbReference type="HAMAP-Rule" id="MF_00598"/>
    </source>
</evidence>
<dbReference type="InterPro" id="IPR007456">
    <property type="entry name" value="Smg"/>
</dbReference>
<dbReference type="Pfam" id="PF04361">
    <property type="entry name" value="DUF494"/>
    <property type="match status" value="1"/>
</dbReference>
<dbReference type="EMBL" id="DOEK01000040">
    <property type="protein sequence ID" value="HBP31559.1"/>
    <property type="molecule type" value="Genomic_DNA"/>
</dbReference>
<dbReference type="HAMAP" id="MF_00598">
    <property type="entry name" value="Smg"/>
    <property type="match status" value="1"/>
</dbReference>
<accession>A0A356LL19</accession>
<proteinExistence type="inferred from homology"/>
<comment type="caution">
    <text evidence="2">The sequence shown here is derived from an EMBL/GenBank/DDBJ whole genome shotgun (WGS) entry which is preliminary data.</text>
</comment>
<name>A0A356LL19_9BURK</name>
<sequence>MYDVLVYLFENYYTPESCPSADVLTKRLMAAGFEHDDIDDAIGWLFGLAESTEKCVELTSMSDSSTRFYTPGEQQHLGVAALGFLSFLEYSGAVAPPLREIIIDRAMAAPEAPLSLQHIKIITLMVLWSQEAEIDHLILEELVTDDEEKLFH</sequence>
<dbReference type="PANTHER" id="PTHR38692">
    <property type="entry name" value="PROTEIN SMG"/>
    <property type="match status" value="1"/>
</dbReference>
<dbReference type="AlphaFoldDB" id="A0A356LL19"/>
<protein>
    <recommendedName>
        <fullName evidence="1">Protein Smg homolog</fullName>
    </recommendedName>
</protein>
<reference evidence="2 3" key="1">
    <citation type="journal article" date="2018" name="Nat. Biotechnol.">
        <title>A standardized bacterial taxonomy based on genome phylogeny substantially revises the tree of life.</title>
        <authorList>
            <person name="Parks D.H."/>
            <person name="Chuvochina M."/>
            <person name="Waite D.W."/>
            <person name="Rinke C."/>
            <person name="Skarshewski A."/>
            <person name="Chaumeil P.A."/>
            <person name="Hugenholtz P."/>
        </authorList>
    </citation>
    <scope>NUCLEOTIDE SEQUENCE [LARGE SCALE GENOMIC DNA]</scope>
    <source>
        <strain evidence="2">UBA10707</strain>
    </source>
</reference>
<evidence type="ECO:0000313" key="2">
    <source>
        <dbReference type="EMBL" id="HBP31559.1"/>
    </source>
</evidence>
<dbReference type="Proteomes" id="UP000264036">
    <property type="component" value="Unassembled WGS sequence"/>
</dbReference>
<organism evidence="2 3">
    <name type="scientific">Advenella kashmirensis</name>
    <dbReference type="NCBI Taxonomy" id="310575"/>
    <lineage>
        <taxon>Bacteria</taxon>
        <taxon>Pseudomonadati</taxon>
        <taxon>Pseudomonadota</taxon>
        <taxon>Betaproteobacteria</taxon>
        <taxon>Burkholderiales</taxon>
        <taxon>Alcaligenaceae</taxon>
    </lineage>
</organism>
<comment type="similarity">
    <text evidence="1">Belongs to the Smg family.</text>
</comment>
<dbReference type="PANTHER" id="PTHR38692:SF1">
    <property type="entry name" value="PROTEIN SMG"/>
    <property type="match status" value="1"/>
</dbReference>
<gene>
    <name evidence="1" type="primary">smg</name>
    <name evidence="2" type="ORF">DD666_19380</name>
</gene>
<evidence type="ECO:0000313" key="3">
    <source>
        <dbReference type="Proteomes" id="UP000264036"/>
    </source>
</evidence>